<feature type="binding site" evidence="2">
    <location>
        <position position="243"/>
    </location>
    <ligand>
        <name>Mn(2+)</name>
        <dbReference type="ChEBI" id="CHEBI:29035"/>
        <label>2</label>
    </ligand>
</feature>
<comment type="cofactor">
    <cofactor evidence="2">
        <name>Mn(2+)</name>
        <dbReference type="ChEBI" id="CHEBI:29035"/>
    </cofactor>
    <text evidence="2">Binds 2 manganese ions per subunit.</text>
</comment>
<dbReference type="InterPro" id="IPR011051">
    <property type="entry name" value="RmlC_Cupin_sf"/>
</dbReference>
<dbReference type="GO" id="GO:0033609">
    <property type="term" value="P:oxalate metabolic process"/>
    <property type="evidence" value="ECO:0007669"/>
    <property type="project" value="InterPro"/>
</dbReference>
<protein>
    <submittedName>
        <fullName evidence="4">Oxalate decarboxylase</fullName>
    </submittedName>
</protein>
<feature type="binding site" evidence="2">
    <location>
        <position position="57"/>
    </location>
    <ligand>
        <name>Mn(2+)</name>
        <dbReference type="ChEBI" id="CHEBI:29035"/>
        <label>1</label>
    </ligand>
</feature>
<dbReference type="Gene3D" id="2.60.120.10">
    <property type="entry name" value="Jelly Rolls"/>
    <property type="match status" value="2"/>
</dbReference>
<feature type="binding site" evidence="2">
    <location>
        <position position="62"/>
    </location>
    <ligand>
        <name>Mn(2+)</name>
        <dbReference type="ChEBI" id="CHEBI:29035"/>
        <label>1</label>
    </ligand>
</feature>
<organism evidence="4 5">
    <name type="scientific">Pedobacter rhizosphaerae</name>
    <dbReference type="NCBI Taxonomy" id="390241"/>
    <lineage>
        <taxon>Bacteria</taxon>
        <taxon>Pseudomonadati</taxon>
        <taxon>Bacteroidota</taxon>
        <taxon>Sphingobacteriia</taxon>
        <taxon>Sphingobacteriales</taxon>
        <taxon>Sphingobacteriaceae</taxon>
        <taxon>Pedobacter</taxon>
    </lineage>
</organism>
<dbReference type="EMBL" id="FOGG01000041">
    <property type="protein sequence ID" value="SES19285.1"/>
    <property type="molecule type" value="Genomic_DNA"/>
</dbReference>
<dbReference type="CDD" id="cd20304">
    <property type="entry name" value="cupin_OxDC_N"/>
    <property type="match status" value="1"/>
</dbReference>
<keyword evidence="2" id="KW-0464">Manganese</keyword>
<dbReference type="Pfam" id="PF00190">
    <property type="entry name" value="Cupin_1"/>
    <property type="match status" value="2"/>
</dbReference>
<dbReference type="CDD" id="cd20305">
    <property type="entry name" value="cupin_OxDC_C"/>
    <property type="match status" value="1"/>
</dbReference>
<dbReference type="PANTHER" id="PTHR35848">
    <property type="entry name" value="OXALATE-BINDING PROTEIN"/>
    <property type="match status" value="1"/>
</dbReference>
<dbReference type="InterPro" id="IPR051610">
    <property type="entry name" value="GPI/OXD"/>
</dbReference>
<dbReference type="RefSeq" id="WP_175474637.1">
    <property type="nucleotide sequence ID" value="NZ_FOGG01000041.1"/>
</dbReference>
<keyword evidence="5" id="KW-1185">Reference proteome</keyword>
<evidence type="ECO:0000259" key="3">
    <source>
        <dbReference type="SMART" id="SM00835"/>
    </source>
</evidence>
<dbReference type="InterPro" id="IPR014710">
    <property type="entry name" value="RmlC-like_jellyroll"/>
</dbReference>
<evidence type="ECO:0000256" key="2">
    <source>
        <dbReference type="PIRSR" id="PIRSR617774-2"/>
    </source>
</evidence>
<dbReference type="AlphaFoldDB" id="A0A1H9VC73"/>
<feature type="domain" description="Cupin type-1" evidence="3">
    <location>
        <begin position="190"/>
        <end position="332"/>
    </location>
</feature>
<feature type="binding site" evidence="2">
    <location>
        <position position="282"/>
    </location>
    <ligand>
        <name>Mn(2+)</name>
        <dbReference type="ChEBI" id="CHEBI:29035"/>
        <label>2</label>
    </ligand>
</feature>
<proteinExistence type="predicted"/>
<feature type="binding site" evidence="2">
    <location>
        <position position="236"/>
    </location>
    <ligand>
        <name>Mn(2+)</name>
        <dbReference type="ChEBI" id="CHEBI:29035"/>
        <label>2</label>
    </ligand>
</feature>
<dbReference type="GO" id="GO:0046872">
    <property type="term" value="F:metal ion binding"/>
    <property type="evidence" value="ECO:0007669"/>
    <property type="project" value="UniProtKB-KW"/>
</dbReference>
<dbReference type="PANTHER" id="PTHR35848:SF9">
    <property type="entry name" value="SLL1358 PROTEIN"/>
    <property type="match status" value="1"/>
</dbReference>
<evidence type="ECO:0000313" key="4">
    <source>
        <dbReference type="EMBL" id="SES19285.1"/>
    </source>
</evidence>
<dbReference type="SMART" id="SM00835">
    <property type="entry name" value="Cupin_1"/>
    <property type="match status" value="2"/>
</dbReference>
<feature type="domain" description="Cupin type-1" evidence="3">
    <location>
        <begin position="10"/>
        <end position="154"/>
    </location>
</feature>
<dbReference type="Proteomes" id="UP000199572">
    <property type="component" value="Unassembled WGS sequence"/>
</dbReference>
<feature type="binding site" evidence="2">
    <location>
        <position position="101"/>
    </location>
    <ligand>
        <name>Mn(2+)</name>
        <dbReference type="ChEBI" id="CHEBI:29035"/>
        <label>1</label>
    </ligand>
</feature>
<dbReference type="InterPro" id="IPR017774">
    <property type="entry name" value="Bicupin_oxalate_deCO2ase/Oxase"/>
</dbReference>
<evidence type="ECO:0000313" key="5">
    <source>
        <dbReference type="Proteomes" id="UP000199572"/>
    </source>
</evidence>
<feature type="binding site" evidence="2">
    <location>
        <position position="238"/>
    </location>
    <ligand>
        <name>Mn(2+)</name>
        <dbReference type="ChEBI" id="CHEBI:29035"/>
        <label>2</label>
    </ligand>
</feature>
<evidence type="ECO:0000256" key="1">
    <source>
        <dbReference type="ARBA" id="ARBA00022723"/>
    </source>
</evidence>
<sequence>MNEEKLSFKYELEKKAPRLAPGGITRGASVKDFPASVGLAGVSMRLAPGGMRELHWHANAAEWGYVITGSMRNTLVHPDGTSYIDNFEPGDVWYFPKGYGHALQATGTTECHFILIFDNGNFSEDHTFSVTDFIAHTPKEIVAQNLGLSLAEVDLLPKGEAYFALGEVPDDSSALAQPRLVPELISKHRYPLHAQAPRVIPGAGKQRVVSQKEFPISETITGSLLELEPGALREMHWHPNADEWQYYISGQAEMTVFLAEATAVTENFSAGDVGYVPMGAGHYIKNTGNEVCRILIGFNAGNYEAIDLSEWLASNPDDVLITNMGVAKEVIAKLPQNKLFIRPAEGK</sequence>
<keyword evidence="1 2" id="KW-0479">Metal-binding</keyword>
<dbReference type="STRING" id="390241.SAMN04488023_1417"/>
<feature type="binding site" evidence="2">
    <location>
        <position position="55"/>
    </location>
    <ligand>
        <name>Mn(2+)</name>
        <dbReference type="ChEBI" id="CHEBI:29035"/>
        <label>1</label>
    </ligand>
</feature>
<dbReference type="SUPFAM" id="SSF51182">
    <property type="entry name" value="RmlC-like cupins"/>
    <property type="match status" value="1"/>
</dbReference>
<gene>
    <name evidence="4" type="ORF">SAMN04488023_1417</name>
</gene>
<reference evidence="4 5" key="1">
    <citation type="submission" date="2016-10" db="EMBL/GenBank/DDBJ databases">
        <authorList>
            <person name="de Groot N.N."/>
        </authorList>
    </citation>
    <scope>NUCLEOTIDE SEQUENCE [LARGE SCALE GENOMIC DNA]</scope>
    <source>
        <strain evidence="4 5">DSM 18610</strain>
    </source>
</reference>
<name>A0A1H9VC73_9SPHI</name>
<accession>A0A1H9VC73</accession>
<dbReference type="InterPro" id="IPR006045">
    <property type="entry name" value="Cupin_1"/>
</dbReference>
<dbReference type="NCBIfam" id="TIGR03404">
    <property type="entry name" value="bicupin_oxalic"/>
    <property type="match status" value="1"/>
</dbReference>